<reference evidence="2" key="1">
    <citation type="journal article" date="2016" name="Nat. Biotechnol.">
        <title>Sequencing wild and cultivated cassava and related species reveals extensive interspecific hybridization and genetic diversity.</title>
        <authorList>
            <person name="Bredeson J.V."/>
            <person name="Lyons J.B."/>
            <person name="Prochnik S.E."/>
            <person name="Wu G.A."/>
            <person name="Ha C.M."/>
            <person name="Edsinger-Gonzales E."/>
            <person name="Grimwood J."/>
            <person name="Schmutz J."/>
            <person name="Rabbi I.Y."/>
            <person name="Egesi C."/>
            <person name="Nauluvula P."/>
            <person name="Lebot V."/>
            <person name="Ndunguru J."/>
            <person name="Mkamilo G."/>
            <person name="Bart R.S."/>
            <person name="Setter T.L."/>
            <person name="Gleadow R.M."/>
            <person name="Kulakow P."/>
            <person name="Ferguson M.E."/>
            <person name="Rounsley S."/>
            <person name="Rokhsar D.S."/>
        </authorList>
    </citation>
    <scope>NUCLEOTIDE SEQUENCE [LARGE SCALE GENOMIC DNA]</scope>
    <source>
        <strain evidence="2">cv. AM560-2</strain>
    </source>
</reference>
<sequence>MIPSDITMSEEKEREDAMQDLMTRVMETLILEDELAFDKSDEKYAQMAFEDLIEITKESPHLMLPHINELFQFVYQILGKSEFERKTRFLAQELMGLLVMHYRDEEPVLIQTGIFISGIVSMLENIDDDPSWDGNDNFEDDSRVFVEGVEKLARFAPAIGGQFILEKYSLLFEWHFFSEEWQNRHAAVVSHSIIARNCPKESINKLDLLVERPIEAINDTHYRVCWAAINAIEVFSKNLNPEFQFQYYEKVLPALTKALNFSSHPSIQVQAASTLFHFGKYCTSDLLTPYMDEIVSKLLRCLQRGKQQLKEEALTAIASLALSLEFFQDLFQPHYKTVMPHLKVIMMKAATGSNGMLLLKSIECITTVGLAAGKKDFSDDIPMVVQTLISLHESKIEREDPLRSQVLLAWGRLCKCLGQEFQPYLCVIVPRSIQSAQLQCHVTSPQYSESKKSLQSLGDERTDIKGEVLKEKAKGCKLLCTSATELVEHFHLWIDEVAQTLVPLINFDLHEEVRKVSVMAMPKILRSSKAAIEKGYVQGYQELPFENLCSYIISALTEALDKEQLMEIQLTTLESLEECMEMSEPTLKKEQIKRFLYIILKILISSSTTSRSGVENEQIEKIHSKAGDCLITFTEIYKASLSQFFDQILSCMPYMWENDRKPKERRTAFRIFSDVVEKCQEEALKYCEGSLRFLIDACYEMNPEIQKIVAQCIGVSASFGGAIFKSHMKEALGGLNSIMQNPETLHPDYLPAHAAAVSALGKICLYHHEELNEEFGIWISHLPIMNDLYQARVVHNQLCLMVNKFSEELIHNENTHLSKIISVFAEILWAGDTLASTETVNRVIEQLKHLQRNLPPNTWVSILSSLVHSRAKLLQLKLSA</sequence>
<dbReference type="EMBL" id="CM004399">
    <property type="protein sequence ID" value="KAG8640918.1"/>
    <property type="molecule type" value="Genomic_DNA"/>
</dbReference>
<comment type="caution">
    <text evidence="1">The sequence shown here is derived from an EMBL/GenBank/DDBJ whole genome shotgun (WGS) entry which is preliminary data.</text>
</comment>
<dbReference type="Proteomes" id="UP000091857">
    <property type="component" value="Chromosome 13"/>
</dbReference>
<evidence type="ECO:0000313" key="2">
    <source>
        <dbReference type="Proteomes" id="UP000091857"/>
    </source>
</evidence>
<organism evidence="1 2">
    <name type="scientific">Manihot esculenta</name>
    <name type="common">Cassava</name>
    <name type="synonym">Jatropha manihot</name>
    <dbReference type="NCBI Taxonomy" id="3983"/>
    <lineage>
        <taxon>Eukaryota</taxon>
        <taxon>Viridiplantae</taxon>
        <taxon>Streptophyta</taxon>
        <taxon>Embryophyta</taxon>
        <taxon>Tracheophyta</taxon>
        <taxon>Spermatophyta</taxon>
        <taxon>Magnoliopsida</taxon>
        <taxon>eudicotyledons</taxon>
        <taxon>Gunneridae</taxon>
        <taxon>Pentapetalae</taxon>
        <taxon>rosids</taxon>
        <taxon>fabids</taxon>
        <taxon>Malpighiales</taxon>
        <taxon>Euphorbiaceae</taxon>
        <taxon>Crotonoideae</taxon>
        <taxon>Manihoteae</taxon>
        <taxon>Manihot</taxon>
    </lineage>
</organism>
<protein>
    <submittedName>
        <fullName evidence="1">Uncharacterized protein</fullName>
    </submittedName>
</protein>
<keyword evidence="2" id="KW-1185">Reference proteome</keyword>
<proteinExistence type="predicted"/>
<accession>A0ACB7GKS6</accession>
<evidence type="ECO:0000313" key="1">
    <source>
        <dbReference type="EMBL" id="KAG8640918.1"/>
    </source>
</evidence>
<name>A0ACB7GKS6_MANES</name>
<gene>
    <name evidence="1" type="ORF">MANES_13G089875v8</name>
</gene>